<evidence type="ECO:0000313" key="5">
    <source>
        <dbReference type="Proteomes" id="UP001260980"/>
    </source>
</evidence>
<keyword evidence="2" id="KW-1133">Transmembrane helix</keyword>
<evidence type="ECO:0000256" key="1">
    <source>
        <dbReference type="SAM" id="MobiDB-lite"/>
    </source>
</evidence>
<dbReference type="InterPro" id="IPR011009">
    <property type="entry name" value="Kinase-like_dom_sf"/>
</dbReference>
<dbReference type="EMBL" id="JAWCUD010000001">
    <property type="protein sequence ID" value="MDU0200658.1"/>
    <property type="molecule type" value="Genomic_DNA"/>
</dbReference>
<dbReference type="Pfam" id="PF03793">
    <property type="entry name" value="PASTA"/>
    <property type="match status" value="1"/>
</dbReference>
<feature type="region of interest" description="Disordered" evidence="1">
    <location>
        <begin position="287"/>
        <end position="322"/>
    </location>
</feature>
<protein>
    <submittedName>
        <fullName evidence="4">PASTA domain-containing protein</fullName>
    </submittedName>
</protein>
<dbReference type="CDD" id="cd06577">
    <property type="entry name" value="PASTA_pknB"/>
    <property type="match status" value="1"/>
</dbReference>
<dbReference type="Gene3D" id="3.30.200.20">
    <property type="entry name" value="Phosphorylase Kinase, domain 1"/>
    <property type="match status" value="1"/>
</dbReference>
<dbReference type="SUPFAM" id="SSF56112">
    <property type="entry name" value="Protein kinase-like (PK-like)"/>
    <property type="match status" value="1"/>
</dbReference>
<name>A0ABU3R9B1_9BACL</name>
<organism evidence="4 5">
    <name type="scientific">Paenibacillus violae</name>
    <dbReference type="NCBI Taxonomy" id="3077234"/>
    <lineage>
        <taxon>Bacteria</taxon>
        <taxon>Bacillati</taxon>
        <taxon>Bacillota</taxon>
        <taxon>Bacilli</taxon>
        <taxon>Bacillales</taxon>
        <taxon>Paenibacillaceae</taxon>
        <taxon>Paenibacillus</taxon>
    </lineage>
</organism>
<dbReference type="SUPFAM" id="SSF54184">
    <property type="entry name" value="Penicillin-binding protein 2x (pbp-2x), c-terminal domain"/>
    <property type="match status" value="1"/>
</dbReference>
<evidence type="ECO:0000313" key="4">
    <source>
        <dbReference type="EMBL" id="MDU0200658.1"/>
    </source>
</evidence>
<dbReference type="PROSITE" id="PS51178">
    <property type="entry name" value="PASTA"/>
    <property type="match status" value="1"/>
</dbReference>
<dbReference type="Gene3D" id="3.30.10.20">
    <property type="match status" value="1"/>
</dbReference>
<keyword evidence="5" id="KW-1185">Reference proteome</keyword>
<proteinExistence type="predicted"/>
<evidence type="ECO:0000256" key="2">
    <source>
        <dbReference type="SAM" id="Phobius"/>
    </source>
</evidence>
<dbReference type="SMART" id="SM00740">
    <property type="entry name" value="PASTA"/>
    <property type="match status" value="1"/>
</dbReference>
<feature type="compositionally biased region" description="Polar residues" evidence="1">
    <location>
        <begin position="309"/>
        <end position="321"/>
    </location>
</feature>
<dbReference type="Proteomes" id="UP001260980">
    <property type="component" value="Unassembled WGS sequence"/>
</dbReference>
<gene>
    <name evidence="4" type="ORF">RQP52_06115</name>
</gene>
<comment type="caution">
    <text evidence="4">The sequence shown here is derived from an EMBL/GenBank/DDBJ whole genome shotgun (WGS) entry which is preliminary data.</text>
</comment>
<feature type="domain" description="PASTA" evidence="3">
    <location>
        <begin position="338"/>
        <end position="404"/>
    </location>
</feature>
<reference evidence="4 5" key="1">
    <citation type="submission" date="2023-10" db="EMBL/GenBank/DDBJ databases">
        <title>Paenibacillus strain PFR10 Genome sequencing and assembly.</title>
        <authorList>
            <person name="Kim I."/>
        </authorList>
    </citation>
    <scope>NUCLEOTIDE SEQUENCE [LARGE SCALE GENOMIC DNA]</scope>
    <source>
        <strain evidence="4 5">PFR10</strain>
    </source>
</reference>
<accession>A0ABU3R9B1</accession>
<keyword evidence="2" id="KW-0812">Transmembrane</keyword>
<sequence length="406" mass="44426">MGNPANLANRYRIVQPLKQLTNGQIVRGQDVTSERDVIIYTFQESDVLENEEILHWMKKASQISNKHFMQMLDYGSEDGTLYAVLRVESGSLLTDRLNDLVITGNKALTYVHELAIALREAQMKQHLAFSVDVNNLWITDQGQLRIMDRWTEGNNGRRGAPGLGLLLYQLAAKTDIPTSSMSAYSFEMSLLFAHMAEETRERAVALACKAYEGLCTFEDFQLELGGLLGIAGEKPEPRTPSYAKPSTSSEKKAVRKWLLIAPAGLSVLVLVLFLSLRSNSDYANDAKQQTTAKADPVAVATSGADFSKPSASPTPDRTATPTAEPVVAPTQLSGDSAGQDQLGVVPDLVNHTREEAEKMALDAGLRYEFFLESSSASQGTVFKQDIPPGTAVHNGDRVTFWVSKGL</sequence>
<dbReference type="InterPro" id="IPR005543">
    <property type="entry name" value="PASTA_dom"/>
</dbReference>
<dbReference type="RefSeq" id="WP_315950098.1">
    <property type="nucleotide sequence ID" value="NZ_JAWCUD010000001.1"/>
</dbReference>
<feature type="transmembrane region" description="Helical" evidence="2">
    <location>
        <begin position="257"/>
        <end position="276"/>
    </location>
</feature>
<evidence type="ECO:0000259" key="3">
    <source>
        <dbReference type="PROSITE" id="PS51178"/>
    </source>
</evidence>
<keyword evidence="2" id="KW-0472">Membrane</keyword>
<dbReference type="Gene3D" id="1.10.510.10">
    <property type="entry name" value="Transferase(Phosphotransferase) domain 1"/>
    <property type="match status" value="1"/>
</dbReference>